<dbReference type="Pfam" id="PF00177">
    <property type="entry name" value="Ribosomal_S7"/>
    <property type="match status" value="1"/>
</dbReference>
<reference evidence="7" key="1">
    <citation type="submission" date="2021-03" db="EMBL/GenBank/DDBJ databases">
        <authorList>
            <person name="Jaffe A."/>
        </authorList>
    </citation>
    <scope>NUCLEOTIDE SEQUENCE</scope>
    <source>
        <strain evidence="7">RIFCSPHIGHO2_01_FULL_AR10_44_11</strain>
    </source>
</reference>
<dbReference type="GO" id="GO:0015935">
    <property type="term" value="C:small ribosomal subunit"/>
    <property type="evidence" value="ECO:0007669"/>
    <property type="project" value="UniProtKB-UniRule"/>
</dbReference>
<dbReference type="GO" id="GO:0006412">
    <property type="term" value="P:translation"/>
    <property type="evidence" value="ECO:0007669"/>
    <property type="project" value="UniProtKB-UniRule"/>
</dbReference>
<dbReference type="EMBL" id="JAGVWD010000023">
    <property type="protein sequence ID" value="MBS3057347.1"/>
    <property type="molecule type" value="Genomic_DNA"/>
</dbReference>
<evidence type="ECO:0000256" key="4">
    <source>
        <dbReference type="ARBA" id="ARBA00023274"/>
    </source>
</evidence>
<gene>
    <name evidence="7" type="ORF">J4415_01845</name>
</gene>
<dbReference type="InterPro" id="IPR036823">
    <property type="entry name" value="Ribosomal_uS7_dom_sf"/>
</dbReference>
<dbReference type="Gene3D" id="1.10.455.10">
    <property type="entry name" value="Ribosomal protein S7 domain"/>
    <property type="match status" value="1"/>
</dbReference>
<evidence type="ECO:0000256" key="2">
    <source>
        <dbReference type="ARBA" id="ARBA00011458"/>
    </source>
</evidence>
<evidence type="ECO:0000256" key="1">
    <source>
        <dbReference type="ARBA" id="ARBA00007151"/>
    </source>
</evidence>
<evidence type="ECO:0000256" key="3">
    <source>
        <dbReference type="ARBA" id="ARBA00022980"/>
    </source>
</evidence>
<dbReference type="AlphaFoldDB" id="A0A8T4KTC7"/>
<dbReference type="PIRSF" id="PIRSF002122">
    <property type="entry name" value="RPS7p_RPS7a_RPS5e_RPS7o"/>
    <property type="match status" value="1"/>
</dbReference>
<organism evidence="7 8">
    <name type="scientific">Candidatus Iainarchaeum sp</name>
    <dbReference type="NCBI Taxonomy" id="3101447"/>
    <lineage>
        <taxon>Archaea</taxon>
        <taxon>Candidatus Iainarchaeota</taxon>
        <taxon>Candidatus Iainarchaeia</taxon>
        <taxon>Candidatus Iainarchaeales</taxon>
        <taxon>Candidatus Iainarchaeaceae</taxon>
        <taxon>Candidatus Iainarchaeum</taxon>
    </lineage>
</organism>
<dbReference type="NCBIfam" id="TIGR01028">
    <property type="entry name" value="uS7_euk_arch"/>
    <property type="match status" value="1"/>
</dbReference>
<dbReference type="GO" id="GO:0003735">
    <property type="term" value="F:structural constituent of ribosome"/>
    <property type="evidence" value="ECO:0007669"/>
    <property type="project" value="UniProtKB-UniRule"/>
</dbReference>
<proteinExistence type="inferred from homology"/>
<evidence type="ECO:0000313" key="8">
    <source>
        <dbReference type="Proteomes" id="UP000677687"/>
    </source>
</evidence>
<feature type="domain" description="Small ribosomal subunit protein uS7" evidence="6">
    <location>
        <begin position="45"/>
        <end position="200"/>
    </location>
</feature>
<evidence type="ECO:0000256" key="5">
    <source>
        <dbReference type="NCBIfam" id="TIGR01028"/>
    </source>
</evidence>
<dbReference type="SUPFAM" id="SSF47973">
    <property type="entry name" value="Ribosomal protein S7"/>
    <property type="match status" value="1"/>
</dbReference>
<sequence>MALLFGRWDISNVKISDAGLGAYLNLDSRIVPATFGKVSRKALKKANVSIVERLANKIMRSGQGKRKLSGKYIRGRGSCGKKLQALEIVEKALMIVERETKENPVQALVRAVENSAPREDTTRIERGGITYTQAVDISPMRRADEALKNIALAGFAASFNNRTPAEAALAKEIIAASKEESSSYAVRRRDEIERIAKGSR</sequence>
<comment type="subunit">
    <text evidence="2">Part of the 30S ribosomal subunit.</text>
</comment>
<evidence type="ECO:0000313" key="7">
    <source>
        <dbReference type="EMBL" id="MBS3057347.1"/>
    </source>
</evidence>
<name>A0A8T4KTC7_9ARCH</name>
<dbReference type="NCBIfam" id="NF003106">
    <property type="entry name" value="PRK04027.1"/>
    <property type="match status" value="1"/>
</dbReference>
<dbReference type="InterPro" id="IPR005716">
    <property type="entry name" value="Ribosomal_uS7_euk/arc"/>
</dbReference>
<dbReference type="InterPro" id="IPR023798">
    <property type="entry name" value="Ribosomal_uS7_dom"/>
</dbReference>
<comment type="caution">
    <text evidence="7">The sequence shown here is derived from an EMBL/GenBank/DDBJ whole genome shotgun (WGS) entry which is preliminary data.</text>
</comment>
<keyword evidence="3 7" id="KW-0689">Ribosomal protein</keyword>
<keyword evidence="4" id="KW-0687">Ribonucleoprotein</keyword>
<dbReference type="Proteomes" id="UP000677687">
    <property type="component" value="Unassembled WGS sequence"/>
</dbReference>
<evidence type="ECO:0000259" key="6">
    <source>
        <dbReference type="Pfam" id="PF00177"/>
    </source>
</evidence>
<accession>A0A8T4KTC7</accession>
<dbReference type="InterPro" id="IPR000235">
    <property type="entry name" value="Ribosomal_uS7"/>
</dbReference>
<protein>
    <recommendedName>
        <fullName evidence="5">30S ribosomal protein S7</fullName>
    </recommendedName>
</protein>
<comment type="similarity">
    <text evidence="1">Belongs to the universal ribosomal protein uS7 family.</text>
</comment>
<dbReference type="PANTHER" id="PTHR11205">
    <property type="entry name" value="RIBOSOMAL PROTEIN S7"/>
    <property type="match status" value="1"/>
</dbReference>
<reference evidence="7" key="2">
    <citation type="submission" date="2021-05" db="EMBL/GenBank/DDBJ databases">
        <title>Protein family content uncovers lineage relationships and bacterial pathway maintenance mechanisms in DPANN archaea.</title>
        <authorList>
            <person name="Castelle C.J."/>
            <person name="Meheust R."/>
            <person name="Jaffe A.L."/>
            <person name="Seitz K."/>
            <person name="Gong X."/>
            <person name="Baker B.J."/>
            <person name="Banfield J.F."/>
        </authorList>
    </citation>
    <scope>NUCLEOTIDE SEQUENCE</scope>
    <source>
        <strain evidence="7">RIFCSPHIGHO2_01_FULL_AR10_44_11</strain>
    </source>
</reference>